<dbReference type="RefSeq" id="WP_256121926.1">
    <property type="nucleotide sequence ID" value="NZ_JASOID010000048.1"/>
</dbReference>
<dbReference type="SUPFAM" id="SSF88697">
    <property type="entry name" value="PUA domain-like"/>
    <property type="match status" value="1"/>
</dbReference>
<gene>
    <name evidence="2" type="ORF">RON39_03460</name>
</gene>
<dbReference type="AlphaFoldDB" id="A0AAW8WN15"/>
<comment type="caution">
    <text evidence="2">The sequence shown here is derived from an EMBL/GenBank/DDBJ whole genome shotgun (WGS) entry which is preliminary data.</text>
</comment>
<evidence type="ECO:0000313" key="2">
    <source>
        <dbReference type="EMBL" id="MDT9609186.1"/>
    </source>
</evidence>
<dbReference type="InterPro" id="IPR039440">
    <property type="entry name" value="DUF3850"/>
</dbReference>
<sequence length="54" mass="6450">MKVFTTSGVYEIKEHRVKIFPSYFEAQVNNSKNFEIRKNDRNYQVGDLLLARRV</sequence>
<reference evidence="2" key="1">
    <citation type="submission" date="2023-08" db="EMBL/GenBank/DDBJ databases">
        <title>Lactobacillus from the Female Urinary Tract.</title>
        <authorList>
            <person name="Stegman N."/>
            <person name="Jackson B."/>
            <person name="Steiling M."/>
            <person name="Sedano C."/>
            <person name="Wolfe A."/>
            <person name="Putonti C."/>
        </authorList>
    </citation>
    <scope>NUCLEOTIDE SEQUENCE</scope>
    <source>
        <strain evidence="2">UMB5661</strain>
    </source>
</reference>
<name>A0AAW8WN15_9LACO</name>
<dbReference type="Gene3D" id="2.30.130.30">
    <property type="entry name" value="Hypothetical protein"/>
    <property type="match status" value="1"/>
</dbReference>
<dbReference type="Pfam" id="PF12961">
    <property type="entry name" value="DUF3850"/>
    <property type="match status" value="1"/>
</dbReference>
<proteinExistence type="predicted"/>
<accession>A0AAW8WN15</accession>
<dbReference type="InterPro" id="IPR015947">
    <property type="entry name" value="PUA-like_sf"/>
</dbReference>
<organism evidence="2 3">
    <name type="scientific">Lactobacillus crispatus</name>
    <dbReference type="NCBI Taxonomy" id="47770"/>
    <lineage>
        <taxon>Bacteria</taxon>
        <taxon>Bacillati</taxon>
        <taxon>Bacillota</taxon>
        <taxon>Bacilli</taxon>
        <taxon>Lactobacillales</taxon>
        <taxon>Lactobacillaceae</taxon>
        <taxon>Lactobacillus</taxon>
    </lineage>
</organism>
<evidence type="ECO:0000259" key="1">
    <source>
        <dbReference type="Pfam" id="PF12961"/>
    </source>
</evidence>
<dbReference type="EMBL" id="JAVTXN010000011">
    <property type="protein sequence ID" value="MDT9609186.1"/>
    <property type="molecule type" value="Genomic_DNA"/>
</dbReference>
<evidence type="ECO:0000313" key="3">
    <source>
        <dbReference type="Proteomes" id="UP001253287"/>
    </source>
</evidence>
<dbReference type="Proteomes" id="UP001253287">
    <property type="component" value="Unassembled WGS sequence"/>
</dbReference>
<protein>
    <submittedName>
        <fullName evidence="2">DUF3850 domain-containing protein</fullName>
    </submittedName>
</protein>
<feature type="domain" description="DUF3850" evidence="1">
    <location>
        <begin position="15"/>
        <end position="52"/>
    </location>
</feature>